<evidence type="ECO:0000313" key="2">
    <source>
        <dbReference type="Proteomes" id="UP000028719"/>
    </source>
</evidence>
<accession>A0ABR4UH45</accession>
<reference evidence="1 2" key="1">
    <citation type="submission" date="2014-07" db="EMBL/GenBank/DDBJ databases">
        <title>Genome of Chryseobacterium vrystaatense LMG 22846.</title>
        <authorList>
            <person name="Pipes S.E."/>
            <person name="Stropko S.J."/>
            <person name="Newman J.D."/>
        </authorList>
    </citation>
    <scope>NUCLEOTIDE SEQUENCE [LARGE SCALE GENOMIC DNA]</scope>
    <source>
        <strain evidence="1 2">LMG 22846</strain>
    </source>
</reference>
<dbReference type="EMBL" id="JPRI01000011">
    <property type="protein sequence ID" value="KFF23826.1"/>
    <property type="molecule type" value="Genomic_DNA"/>
</dbReference>
<organism evidence="1 2">
    <name type="scientific">Chryseobacterium vrystaatense</name>
    <dbReference type="NCBI Taxonomy" id="307480"/>
    <lineage>
        <taxon>Bacteria</taxon>
        <taxon>Pseudomonadati</taxon>
        <taxon>Bacteroidota</taxon>
        <taxon>Flavobacteriia</taxon>
        <taxon>Flavobacteriales</taxon>
        <taxon>Weeksellaceae</taxon>
        <taxon>Chryseobacterium group</taxon>
        <taxon>Chryseobacterium</taxon>
    </lineage>
</organism>
<dbReference type="Proteomes" id="UP000028719">
    <property type="component" value="Unassembled WGS sequence"/>
</dbReference>
<comment type="caution">
    <text evidence="1">The sequence shown here is derived from an EMBL/GenBank/DDBJ whole genome shotgun (WGS) entry which is preliminary data.</text>
</comment>
<gene>
    <name evidence="1" type="ORF">IW16_23355</name>
</gene>
<evidence type="ECO:0000313" key="1">
    <source>
        <dbReference type="EMBL" id="KFF23826.1"/>
    </source>
</evidence>
<name>A0ABR4UH45_9FLAO</name>
<sequence length="218" mass="24132">MYAAPNGADKPGRIYRLGNDKKTDFLVGYLDVNPTAQIIVIPEREQTKTLNLGTLVSFISTGGTIFGANAGLNLNQISKFKIKLNDAHVYKISDHDIVGIFPDLKKRLQDDIKIFGHKDPKYFIVREAVTAKDIFIQIDKSLSSDADVKANLEKLVDGKVNVKWTNSAKDEIKITLDDGLFVFYKPEQIVLSNSIDGTGKIAITEADKESFQLLSIGN</sequence>
<keyword evidence="2" id="KW-1185">Reference proteome</keyword>
<protein>
    <submittedName>
        <fullName evidence="1">Uncharacterized protein</fullName>
    </submittedName>
</protein>
<proteinExistence type="predicted"/>